<dbReference type="SUPFAM" id="SSF47413">
    <property type="entry name" value="lambda repressor-like DNA-binding domains"/>
    <property type="match status" value="1"/>
</dbReference>
<evidence type="ECO:0000313" key="2">
    <source>
        <dbReference type="Proteomes" id="UP001501706"/>
    </source>
</evidence>
<dbReference type="InterPro" id="IPR007933">
    <property type="entry name" value="Transcrpt_activ_CII"/>
</dbReference>
<dbReference type="InterPro" id="IPR010982">
    <property type="entry name" value="Lambda_DNA-bd_dom_sf"/>
</dbReference>
<keyword evidence="2" id="KW-1185">Reference proteome</keyword>
<dbReference type="RefSeq" id="WP_343928894.1">
    <property type="nucleotide sequence ID" value="NZ_BAAAEN010000085.1"/>
</dbReference>
<protein>
    <recommendedName>
        <fullName evidence="3">Helix-turn-helix domain-containing protein</fullName>
    </recommendedName>
</protein>
<proteinExistence type="predicted"/>
<gene>
    <name evidence="1" type="ORF">GCM10009097_60230</name>
</gene>
<dbReference type="Gene3D" id="1.10.260.40">
    <property type="entry name" value="lambda repressor-like DNA-binding domains"/>
    <property type="match status" value="1"/>
</dbReference>
<dbReference type="Pfam" id="PF05269">
    <property type="entry name" value="Phage_CII"/>
    <property type="match status" value="1"/>
</dbReference>
<reference evidence="1 2" key="1">
    <citation type="journal article" date="2019" name="Int. J. Syst. Evol. Microbiol.">
        <title>The Global Catalogue of Microorganisms (GCM) 10K type strain sequencing project: providing services to taxonomists for standard genome sequencing and annotation.</title>
        <authorList>
            <consortium name="The Broad Institute Genomics Platform"/>
            <consortium name="The Broad Institute Genome Sequencing Center for Infectious Disease"/>
            <person name="Wu L."/>
            <person name="Ma J."/>
        </authorList>
    </citation>
    <scope>NUCLEOTIDE SEQUENCE [LARGE SCALE GENOMIC DNA]</scope>
    <source>
        <strain evidence="1 2">JCM 14330</strain>
    </source>
</reference>
<dbReference type="Proteomes" id="UP001501706">
    <property type="component" value="Unassembled WGS sequence"/>
</dbReference>
<sequence>MSTEEVSPAQIESTRKTGARLRAEIGQRIAVVTQARAAELLGVSPSTVSRSVQDLDDACNLLAALGYQLAPIDAVVVSKDDLQALERMAYKYLQVRIERA</sequence>
<name>A0ABN1D8B7_9BURK</name>
<dbReference type="EMBL" id="BAAAEN010000085">
    <property type="protein sequence ID" value="GAA0536346.1"/>
    <property type="molecule type" value="Genomic_DNA"/>
</dbReference>
<evidence type="ECO:0000313" key="1">
    <source>
        <dbReference type="EMBL" id="GAA0536346.1"/>
    </source>
</evidence>
<evidence type="ECO:0008006" key="3">
    <source>
        <dbReference type="Google" id="ProtNLM"/>
    </source>
</evidence>
<organism evidence="1 2">
    <name type="scientific">Pigmentiphaga daeguensis</name>
    <dbReference type="NCBI Taxonomy" id="414049"/>
    <lineage>
        <taxon>Bacteria</taxon>
        <taxon>Pseudomonadati</taxon>
        <taxon>Pseudomonadota</taxon>
        <taxon>Betaproteobacteria</taxon>
        <taxon>Burkholderiales</taxon>
        <taxon>Alcaligenaceae</taxon>
        <taxon>Pigmentiphaga</taxon>
    </lineage>
</organism>
<accession>A0ABN1D8B7</accession>
<comment type="caution">
    <text evidence="1">The sequence shown here is derived from an EMBL/GenBank/DDBJ whole genome shotgun (WGS) entry which is preliminary data.</text>
</comment>